<evidence type="ECO:0000256" key="3">
    <source>
        <dbReference type="ARBA" id="ARBA00012787"/>
    </source>
</evidence>
<evidence type="ECO:0000259" key="6">
    <source>
        <dbReference type="Pfam" id="PF01509"/>
    </source>
</evidence>
<dbReference type="OMA" id="PWRHVTK"/>
<dbReference type="AlphaFoldDB" id="A0A284QVR6"/>
<evidence type="ECO:0000256" key="4">
    <source>
        <dbReference type="ARBA" id="ARBA00022694"/>
    </source>
</evidence>
<evidence type="ECO:0000313" key="8">
    <source>
        <dbReference type="Proteomes" id="UP000219338"/>
    </source>
</evidence>
<dbReference type="Gene3D" id="3.30.2350.10">
    <property type="entry name" value="Pseudouridine synthase"/>
    <property type="match status" value="1"/>
</dbReference>
<feature type="domain" description="Pseudouridine synthase II N-terminal" evidence="6">
    <location>
        <begin position="61"/>
        <end position="200"/>
    </location>
</feature>
<dbReference type="EC" id="5.4.99.25" evidence="3"/>
<organism evidence="7 8">
    <name type="scientific">Armillaria ostoyae</name>
    <name type="common">Armillaria root rot fungus</name>
    <dbReference type="NCBI Taxonomy" id="47428"/>
    <lineage>
        <taxon>Eukaryota</taxon>
        <taxon>Fungi</taxon>
        <taxon>Dikarya</taxon>
        <taxon>Basidiomycota</taxon>
        <taxon>Agaricomycotina</taxon>
        <taxon>Agaricomycetes</taxon>
        <taxon>Agaricomycetidae</taxon>
        <taxon>Agaricales</taxon>
        <taxon>Marasmiineae</taxon>
        <taxon>Physalacriaceae</taxon>
        <taxon>Armillaria</taxon>
    </lineage>
</organism>
<dbReference type="NCBIfam" id="TIGR00431">
    <property type="entry name" value="TruB"/>
    <property type="match status" value="1"/>
</dbReference>
<dbReference type="OrthoDB" id="9995526at2759"/>
<protein>
    <recommendedName>
        <fullName evidence="3">tRNA pseudouridine(55) synthase</fullName>
        <ecNumber evidence="3">5.4.99.25</ecNumber>
    </recommendedName>
</protein>
<evidence type="ECO:0000313" key="7">
    <source>
        <dbReference type="EMBL" id="SJL00578.1"/>
    </source>
</evidence>
<dbReference type="Pfam" id="PF01509">
    <property type="entry name" value="TruB_N"/>
    <property type="match status" value="1"/>
</dbReference>
<dbReference type="GO" id="GO:0005634">
    <property type="term" value="C:nucleus"/>
    <property type="evidence" value="ECO:0007669"/>
    <property type="project" value="TreeGrafter"/>
</dbReference>
<sequence length="332" mass="36520">MPKISLPSLPVSCLFGVRKPSGPTSMSVVNDIQAVVQNSKLFVEASKLEQTAGKKSKGRKRFKGNVKIGQGGTLDPLADGVLVIGIGKGTKQLSSFLDCTKEYITTCLLGCETDSYDSEGAIVRTAPWKHIAREAVEGKIGQFTGQIQQVPPIFSALKMDGKPLYEYARKGIPLPRPIEPRAVTVHSLELVEWLGSNHSFSWPSKKMSDEEKLSLKKAIQTVDQNVDLKDEAESTPSDLERPSAFVLKMKVSGGTYVRSIVHDLAHAVGSAGHVVTLTRSRQGKFVLDQEEEEDHVCMPFDVFTAENSKEVDEDGWTRWEKEVINHLQIVST</sequence>
<dbReference type="InterPro" id="IPR014780">
    <property type="entry name" value="tRNA_psdUridine_synth_TruB"/>
</dbReference>
<name>A0A284QVR6_ARMOS</name>
<gene>
    <name evidence="7" type="ORF">ARMOST_03891</name>
</gene>
<dbReference type="GO" id="GO:0006400">
    <property type="term" value="P:tRNA modification"/>
    <property type="evidence" value="ECO:0007669"/>
    <property type="project" value="TreeGrafter"/>
</dbReference>
<keyword evidence="5" id="KW-0413">Isomerase</keyword>
<dbReference type="PANTHER" id="PTHR13767:SF2">
    <property type="entry name" value="PSEUDOURIDYLATE SYNTHASE TRUB1"/>
    <property type="match status" value="1"/>
</dbReference>
<dbReference type="GO" id="GO:1990481">
    <property type="term" value="P:mRNA pseudouridine synthesis"/>
    <property type="evidence" value="ECO:0007669"/>
    <property type="project" value="TreeGrafter"/>
</dbReference>
<reference evidence="8" key="1">
    <citation type="journal article" date="2017" name="Nat. Ecol. Evol.">
        <title>Genome expansion and lineage-specific genetic innovations in the forest pathogenic fungi Armillaria.</title>
        <authorList>
            <person name="Sipos G."/>
            <person name="Prasanna A.N."/>
            <person name="Walter M.C."/>
            <person name="O'Connor E."/>
            <person name="Balint B."/>
            <person name="Krizsan K."/>
            <person name="Kiss B."/>
            <person name="Hess J."/>
            <person name="Varga T."/>
            <person name="Slot J."/>
            <person name="Riley R."/>
            <person name="Boka B."/>
            <person name="Rigling D."/>
            <person name="Barry K."/>
            <person name="Lee J."/>
            <person name="Mihaltcheva S."/>
            <person name="LaButti K."/>
            <person name="Lipzen A."/>
            <person name="Waldron R."/>
            <person name="Moloney N.M."/>
            <person name="Sperisen C."/>
            <person name="Kredics L."/>
            <person name="Vagvoelgyi C."/>
            <person name="Patrignani A."/>
            <person name="Fitzpatrick D."/>
            <person name="Nagy I."/>
            <person name="Doyle S."/>
            <person name="Anderson J.B."/>
            <person name="Grigoriev I.V."/>
            <person name="Gueldener U."/>
            <person name="Muensterkoetter M."/>
            <person name="Nagy L.G."/>
        </authorList>
    </citation>
    <scope>NUCLEOTIDE SEQUENCE [LARGE SCALE GENOMIC DNA]</scope>
    <source>
        <strain evidence="8">C18/9</strain>
    </source>
</reference>
<dbReference type="InterPro" id="IPR002501">
    <property type="entry name" value="PsdUridine_synth_N"/>
</dbReference>
<keyword evidence="4" id="KW-0819">tRNA processing</keyword>
<dbReference type="EMBL" id="FUEG01000002">
    <property type="protein sequence ID" value="SJL00578.1"/>
    <property type="molecule type" value="Genomic_DNA"/>
</dbReference>
<dbReference type="PANTHER" id="PTHR13767">
    <property type="entry name" value="TRNA-PSEUDOURIDINE SYNTHASE"/>
    <property type="match status" value="1"/>
</dbReference>
<evidence type="ECO:0000256" key="1">
    <source>
        <dbReference type="ARBA" id="ARBA00001166"/>
    </source>
</evidence>
<dbReference type="SUPFAM" id="SSF55120">
    <property type="entry name" value="Pseudouridine synthase"/>
    <property type="match status" value="1"/>
</dbReference>
<comment type="catalytic activity">
    <reaction evidence="1">
        <text>a uridine in mRNA = a pseudouridine in mRNA</text>
        <dbReference type="Rhea" id="RHEA:56644"/>
        <dbReference type="Rhea" id="RHEA-COMP:14658"/>
        <dbReference type="Rhea" id="RHEA-COMP:14659"/>
        <dbReference type="ChEBI" id="CHEBI:65314"/>
        <dbReference type="ChEBI" id="CHEBI:65315"/>
    </reaction>
</comment>
<dbReference type="STRING" id="47428.A0A284QVR6"/>
<accession>A0A284QVR6</accession>
<evidence type="ECO:0000256" key="2">
    <source>
        <dbReference type="ARBA" id="ARBA00008999"/>
    </source>
</evidence>
<dbReference type="InterPro" id="IPR020103">
    <property type="entry name" value="PsdUridine_synth_cat_dom_sf"/>
</dbReference>
<dbReference type="GO" id="GO:0160148">
    <property type="term" value="F:tRNA pseudouridine(55) synthase activity"/>
    <property type="evidence" value="ECO:0007669"/>
    <property type="project" value="UniProtKB-EC"/>
</dbReference>
<proteinExistence type="inferred from homology"/>
<dbReference type="Proteomes" id="UP000219338">
    <property type="component" value="Unassembled WGS sequence"/>
</dbReference>
<dbReference type="GO" id="GO:0003723">
    <property type="term" value="F:RNA binding"/>
    <property type="evidence" value="ECO:0007669"/>
    <property type="project" value="InterPro"/>
</dbReference>
<comment type="similarity">
    <text evidence="2">Belongs to the pseudouridine synthase TruB family.</text>
</comment>
<keyword evidence="8" id="KW-1185">Reference proteome</keyword>
<evidence type="ECO:0000256" key="5">
    <source>
        <dbReference type="ARBA" id="ARBA00023235"/>
    </source>
</evidence>
<dbReference type="HAMAP" id="MF_01080">
    <property type="entry name" value="TruB_bact"/>
    <property type="match status" value="1"/>
</dbReference>